<dbReference type="EMBL" id="JAHCVJ010000003">
    <property type="protein sequence ID" value="MBT0664330.1"/>
    <property type="molecule type" value="Genomic_DNA"/>
</dbReference>
<feature type="chain" id="PRO_5043755797" evidence="1">
    <location>
        <begin position="24"/>
        <end position="324"/>
    </location>
</feature>
<keyword evidence="1" id="KW-0732">Signal</keyword>
<dbReference type="RefSeq" id="WP_214171111.1">
    <property type="nucleotide sequence ID" value="NZ_JAHCVJ010000003.1"/>
</dbReference>
<dbReference type="PANTHER" id="PTHR35271">
    <property type="entry name" value="ABC TRANSPORTER, SUBSTRATE-BINDING LIPOPROTEIN-RELATED"/>
    <property type="match status" value="1"/>
</dbReference>
<evidence type="ECO:0000313" key="2">
    <source>
        <dbReference type="EMBL" id="MBT0664330.1"/>
    </source>
</evidence>
<dbReference type="Gene3D" id="3.40.50.2300">
    <property type="match status" value="2"/>
</dbReference>
<feature type="signal peptide" evidence="1">
    <location>
        <begin position="1"/>
        <end position="23"/>
    </location>
</feature>
<sequence>MNYSLFLKLVLAFSVLLSVAVFPATTAKSASLIIASVLSSDQPRYRNAHKAFVRAMAAKGYDQTTIELVTQIPNPDPISWSNAIRKFNAIGANIIVAFGAPAALAALQESHDIPIVFVDVYAPLETGIAKSLSAPGNNATGVSSKVPLSTLIKTAQEFKQFRQVGVLFTSREVGSVVQLKELKRLAAQNRFSVVESNVDSPAMLEQALSSLLPQVDLLYVTESSMVGRQIDKVIRRSMDHRVPIITQVPDGGERGALVSLEAHPGEMGHQAADLAAKVIAGRKPAIIPIVAPKKVDLIINMKTARALDLHVPIQVLNVATKIIK</sequence>
<proteinExistence type="predicted"/>
<dbReference type="PANTHER" id="PTHR35271:SF1">
    <property type="entry name" value="ABC TRANSPORTER, SUBSTRATE-BINDING LIPOPROTEIN"/>
    <property type="match status" value="1"/>
</dbReference>
<dbReference type="AlphaFoldDB" id="A0AAW4L6W6"/>
<gene>
    <name evidence="2" type="ORF">KI809_08450</name>
</gene>
<organism evidence="2 3">
    <name type="scientific">Geoanaerobacter pelophilus</name>
    <dbReference type="NCBI Taxonomy" id="60036"/>
    <lineage>
        <taxon>Bacteria</taxon>
        <taxon>Pseudomonadati</taxon>
        <taxon>Thermodesulfobacteriota</taxon>
        <taxon>Desulfuromonadia</taxon>
        <taxon>Geobacterales</taxon>
        <taxon>Geobacteraceae</taxon>
        <taxon>Geoanaerobacter</taxon>
    </lineage>
</organism>
<evidence type="ECO:0000313" key="3">
    <source>
        <dbReference type="Proteomes" id="UP000811899"/>
    </source>
</evidence>
<accession>A0AAW4L6W6</accession>
<reference evidence="2 3" key="1">
    <citation type="submission" date="2021-05" db="EMBL/GenBank/DDBJ databases">
        <title>The draft genome of Geobacter pelophilus DSM 12255.</title>
        <authorList>
            <person name="Xu Z."/>
            <person name="Masuda Y."/>
            <person name="Itoh H."/>
            <person name="Senoo K."/>
        </authorList>
    </citation>
    <scope>NUCLEOTIDE SEQUENCE [LARGE SCALE GENOMIC DNA]</scope>
    <source>
        <strain evidence="2 3">DSM 12255</strain>
    </source>
</reference>
<keyword evidence="3" id="KW-1185">Reference proteome</keyword>
<dbReference type="InterPro" id="IPR007487">
    <property type="entry name" value="ABC_transpt-TYRBP-like"/>
</dbReference>
<dbReference type="Pfam" id="PF04392">
    <property type="entry name" value="ABC_sub_bind"/>
    <property type="match status" value="1"/>
</dbReference>
<protein>
    <submittedName>
        <fullName evidence="2">ABC transporter substrate-binding protein</fullName>
    </submittedName>
</protein>
<dbReference type="Proteomes" id="UP000811899">
    <property type="component" value="Unassembled WGS sequence"/>
</dbReference>
<evidence type="ECO:0000256" key="1">
    <source>
        <dbReference type="SAM" id="SignalP"/>
    </source>
</evidence>
<comment type="caution">
    <text evidence="2">The sequence shown here is derived from an EMBL/GenBank/DDBJ whole genome shotgun (WGS) entry which is preliminary data.</text>
</comment>
<name>A0AAW4L6W6_9BACT</name>
<dbReference type="CDD" id="cd06325">
    <property type="entry name" value="PBP1_ABC_unchar_transporter"/>
    <property type="match status" value="1"/>
</dbReference>